<keyword evidence="3" id="KW-0597">Phosphoprotein</keyword>
<dbReference type="GO" id="GO:0004673">
    <property type="term" value="F:protein histidine kinase activity"/>
    <property type="evidence" value="ECO:0007669"/>
    <property type="project" value="UniProtKB-EC"/>
</dbReference>
<protein>
    <recommendedName>
        <fullName evidence="2">histidine kinase</fullName>
        <ecNumber evidence="2">2.7.13.3</ecNumber>
    </recommendedName>
</protein>
<dbReference type="InterPro" id="IPR011102">
    <property type="entry name" value="Sig_transdc_His_kinase_HWE"/>
</dbReference>
<dbReference type="SMART" id="SM00387">
    <property type="entry name" value="HATPase_c"/>
    <property type="match status" value="1"/>
</dbReference>
<dbReference type="InterPro" id="IPR011495">
    <property type="entry name" value="Sig_transdc_His_kin_sub2_dim/P"/>
</dbReference>
<evidence type="ECO:0000256" key="4">
    <source>
        <dbReference type="ARBA" id="ARBA00022679"/>
    </source>
</evidence>
<keyword evidence="4" id="KW-0808">Transferase</keyword>
<dbReference type="GO" id="GO:0005524">
    <property type="term" value="F:ATP binding"/>
    <property type="evidence" value="ECO:0007669"/>
    <property type="project" value="UniProtKB-KW"/>
</dbReference>
<evidence type="ECO:0000256" key="7">
    <source>
        <dbReference type="ARBA" id="ARBA00022840"/>
    </source>
</evidence>
<dbReference type="Pfam" id="PF07568">
    <property type="entry name" value="HisKA_2"/>
    <property type="match status" value="1"/>
</dbReference>
<keyword evidence="6 9" id="KW-0418">Kinase</keyword>
<dbReference type="SUPFAM" id="SSF55781">
    <property type="entry name" value="GAF domain-like"/>
    <property type="match status" value="1"/>
</dbReference>
<gene>
    <name evidence="9" type="ORF">HNR60_004551</name>
</gene>
<dbReference type="InterPro" id="IPR029016">
    <property type="entry name" value="GAF-like_dom_sf"/>
</dbReference>
<dbReference type="EMBL" id="JACHIH010000046">
    <property type="protein sequence ID" value="MBB5049767.1"/>
    <property type="molecule type" value="Genomic_DNA"/>
</dbReference>
<comment type="caution">
    <text evidence="9">The sequence shown here is derived from an EMBL/GenBank/DDBJ whole genome shotgun (WGS) entry which is preliminary data.</text>
</comment>
<dbReference type="SMART" id="SM00911">
    <property type="entry name" value="HWE_HK"/>
    <property type="match status" value="1"/>
</dbReference>
<dbReference type="PANTHER" id="PTHR41523">
    <property type="entry name" value="TWO-COMPONENT SYSTEM SENSOR PROTEIN"/>
    <property type="match status" value="1"/>
</dbReference>
<dbReference type="InterPro" id="IPR003018">
    <property type="entry name" value="GAF"/>
</dbReference>
<evidence type="ECO:0000256" key="6">
    <source>
        <dbReference type="ARBA" id="ARBA00022777"/>
    </source>
</evidence>
<dbReference type="Gene3D" id="3.30.565.10">
    <property type="entry name" value="Histidine kinase-like ATPase, C-terminal domain"/>
    <property type="match status" value="1"/>
</dbReference>
<dbReference type="EC" id="2.7.13.3" evidence="2"/>
<evidence type="ECO:0000256" key="5">
    <source>
        <dbReference type="ARBA" id="ARBA00022741"/>
    </source>
</evidence>
<evidence type="ECO:0000256" key="1">
    <source>
        <dbReference type="ARBA" id="ARBA00000085"/>
    </source>
</evidence>
<dbReference type="AlphaFoldDB" id="A0A7W7Z937"/>
<name>A0A7W7Z937_9BRAD</name>
<dbReference type="Pfam" id="PF13185">
    <property type="entry name" value="GAF_2"/>
    <property type="match status" value="1"/>
</dbReference>
<dbReference type="InterPro" id="IPR005467">
    <property type="entry name" value="His_kinase_dom"/>
</dbReference>
<dbReference type="Pfam" id="PF02518">
    <property type="entry name" value="HATPase_c"/>
    <property type="match status" value="1"/>
</dbReference>
<evidence type="ECO:0000256" key="2">
    <source>
        <dbReference type="ARBA" id="ARBA00012438"/>
    </source>
</evidence>
<accession>A0A7W7Z937</accession>
<evidence type="ECO:0000313" key="10">
    <source>
        <dbReference type="Proteomes" id="UP000542353"/>
    </source>
</evidence>
<dbReference type="PANTHER" id="PTHR41523:SF8">
    <property type="entry name" value="ETHYLENE RESPONSE SENSOR PROTEIN"/>
    <property type="match status" value="1"/>
</dbReference>
<dbReference type="SUPFAM" id="SSF55874">
    <property type="entry name" value="ATPase domain of HSP90 chaperone/DNA topoisomerase II/histidine kinase"/>
    <property type="match status" value="1"/>
</dbReference>
<dbReference type="Proteomes" id="UP000542353">
    <property type="component" value="Unassembled WGS sequence"/>
</dbReference>
<keyword evidence="7" id="KW-0067">ATP-binding</keyword>
<organism evidence="9 10">
    <name type="scientific">Rhodopseudomonas rhenobacensis</name>
    <dbReference type="NCBI Taxonomy" id="87461"/>
    <lineage>
        <taxon>Bacteria</taxon>
        <taxon>Pseudomonadati</taxon>
        <taxon>Pseudomonadota</taxon>
        <taxon>Alphaproteobacteria</taxon>
        <taxon>Hyphomicrobiales</taxon>
        <taxon>Nitrobacteraceae</taxon>
        <taxon>Rhodopseudomonas</taxon>
    </lineage>
</organism>
<feature type="domain" description="Histidine kinase" evidence="8">
    <location>
        <begin position="209"/>
        <end position="399"/>
    </location>
</feature>
<dbReference type="PROSITE" id="PS50109">
    <property type="entry name" value="HIS_KIN"/>
    <property type="match status" value="1"/>
</dbReference>
<dbReference type="Gene3D" id="3.30.450.40">
    <property type="match status" value="1"/>
</dbReference>
<evidence type="ECO:0000259" key="8">
    <source>
        <dbReference type="PROSITE" id="PS50109"/>
    </source>
</evidence>
<reference evidence="9 10" key="1">
    <citation type="submission" date="2020-08" db="EMBL/GenBank/DDBJ databases">
        <title>Genomic Encyclopedia of Type Strains, Phase IV (KMG-IV): sequencing the most valuable type-strain genomes for metagenomic binning, comparative biology and taxonomic classification.</title>
        <authorList>
            <person name="Goeker M."/>
        </authorList>
    </citation>
    <scope>NUCLEOTIDE SEQUENCE [LARGE SCALE GENOMIC DNA]</scope>
    <source>
        <strain evidence="9 10">DSM 12706</strain>
    </source>
</reference>
<dbReference type="RefSeq" id="WP_184262366.1">
    <property type="nucleotide sequence ID" value="NZ_JACHIH010000046.1"/>
</dbReference>
<comment type="catalytic activity">
    <reaction evidence="1">
        <text>ATP + protein L-histidine = ADP + protein N-phospho-L-histidine.</text>
        <dbReference type="EC" id="2.7.13.3"/>
    </reaction>
</comment>
<dbReference type="InterPro" id="IPR036890">
    <property type="entry name" value="HATPase_C_sf"/>
</dbReference>
<proteinExistence type="predicted"/>
<sequence length="409" mass="44522">MPESTEKAAFFPIYLQPGAGRDELPYRLRQQSLLGDFGRAALQTRELDQLLQRAAELCADGLRTRFAQVLEFVPGENRLVGRAGVGWEPDRIADMAFETDVGSPAGYAYKTRQPVITNQLPSEARFKTPQLFTDHGVIRSINVLIERGGEGQDYFGVLEVASADPGWFDQADADFLAAFAGLLGIAIERQQADARLADALEHQSLLTREMSHRVKNSLASVVGLLRVQSRGAQSDEVRAALQEASSRVDTIAQVHDNLARGSRIGFIDFADFIDDFCGRLQANANGNQLRCRAEPMLLLADHGIPLGLLINELVTNAIKHAYPDRCGVIELSACALGDRLHVEVADQGVGLPDGFDINAPRSSLGFKVIRGLVRQLRGRLQLLANNPGARFLIDLPIVPAADPPSAAAR</sequence>
<keyword evidence="5" id="KW-0547">Nucleotide-binding</keyword>
<dbReference type="InterPro" id="IPR003594">
    <property type="entry name" value="HATPase_dom"/>
</dbReference>
<keyword evidence="10" id="KW-1185">Reference proteome</keyword>
<evidence type="ECO:0000313" key="9">
    <source>
        <dbReference type="EMBL" id="MBB5049767.1"/>
    </source>
</evidence>
<dbReference type="SMART" id="SM00065">
    <property type="entry name" value="GAF"/>
    <property type="match status" value="1"/>
</dbReference>
<evidence type="ECO:0000256" key="3">
    <source>
        <dbReference type="ARBA" id="ARBA00022553"/>
    </source>
</evidence>